<feature type="region of interest" description="Disordered" evidence="1">
    <location>
        <begin position="68"/>
        <end position="91"/>
    </location>
</feature>
<protein>
    <submittedName>
        <fullName evidence="3">Nadh-ubiquinone oxidoreductase subunit</fullName>
    </submittedName>
</protein>
<sequence length="91" mass="10259">MAGGGYHPYKADPALDRWQNMHSTMYQRFRLTPSKARAVFLWGLTVPVLTYYAAQYTDDRWELRGKTRQDSLLRNPPAAPAAAAAAADDEE</sequence>
<feature type="transmembrane region" description="Helical" evidence="2">
    <location>
        <begin position="36"/>
        <end position="54"/>
    </location>
</feature>
<dbReference type="AlphaFoldDB" id="A0A077R731"/>
<dbReference type="PANTHER" id="PTHR39476:SF1">
    <property type="entry name" value="NADH DEHYDROGENASE [UBIQUINONE] 1 BETA SUBCOMPLEX SUBUNIT 4"/>
    <property type="match status" value="1"/>
</dbReference>
<keyword evidence="2" id="KW-0472">Membrane</keyword>
<dbReference type="EMBL" id="HG529631">
    <property type="protein sequence ID" value="CDI54868.1"/>
    <property type="molecule type" value="Genomic_DNA"/>
</dbReference>
<feature type="compositionally biased region" description="Low complexity" evidence="1">
    <location>
        <begin position="80"/>
        <end position="91"/>
    </location>
</feature>
<dbReference type="PANTHER" id="PTHR39476">
    <property type="entry name" value="NADH:UBIQUINONE OXIDOREDUCTASE 6.6KD SUBUNIT"/>
    <property type="match status" value="1"/>
</dbReference>
<accession>A0A077R731</accession>
<keyword evidence="3" id="KW-0830">Ubiquinone</keyword>
<evidence type="ECO:0000256" key="1">
    <source>
        <dbReference type="SAM" id="MobiDB-lite"/>
    </source>
</evidence>
<name>A0A077R731_9BASI</name>
<evidence type="ECO:0000256" key="2">
    <source>
        <dbReference type="SAM" id="Phobius"/>
    </source>
</evidence>
<keyword evidence="2" id="KW-1133">Transmembrane helix</keyword>
<reference evidence="3" key="1">
    <citation type="journal article" date="2014" name="Genome Biol. Evol.">
        <title>Gene Loss Rather Than Gene Gain Is Associated with a Host Jump from Monocots to Dicots in the Smut Fungus Melanopsichium pennsylvanicum.</title>
        <authorList>
            <person name="Sharma R."/>
            <person name="Mishra B."/>
            <person name="Runge F."/>
            <person name="Thines M."/>
        </authorList>
    </citation>
    <scope>NUCLEOTIDE SEQUENCE</scope>
    <source>
        <strain evidence="3">4</strain>
    </source>
</reference>
<keyword evidence="2" id="KW-0812">Transmembrane</keyword>
<evidence type="ECO:0000313" key="3">
    <source>
        <dbReference type="EMBL" id="CDI54868.1"/>
    </source>
</evidence>
<proteinExistence type="predicted"/>
<organism evidence="3">
    <name type="scientific">Melanopsichium pennsylvanicum 4</name>
    <dbReference type="NCBI Taxonomy" id="1398559"/>
    <lineage>
        <taxon>Eukaryota</taxon>
        <taxon>Fungi</taxon>
        <taxon>Dikarya</taxon>
        <taxon>Basidiomycota</taxon>
        <taxon>Ustilaginomycotina</taxon>
        <taxon>Ustilaginomycetes</taxon>
        <taxon>Ustilaginales</taxon>
        <taxon>Ustilaginaceae</taxon>
        <taxon>Melanopsichium</taxon>
    </lineage>
</organism>